<dbReference type="GeneID" id="37118678"/>
<reference evidence="1 2" key="1">
    <citation type="submission" date="2016-12" db="EMBL/GenBank/DDBJ databases">
        <title>The genomes of Aspergillus section Nigri reveals drivers in fungal speciation.</title>
        <authorList>
            <consortium name="DOE Joint Genome Institute"/>
            <person name="Vesth T.C."/>
            <person name="Nybo J."/>
            <person name="Theobald S."/>
            <person name="Brandl J."/>
            <person name="Frisvad J.C."/>
            <person name="Nielsen K.F."/>
            <person name="Lyhne E.K."/>
            <person name="Kogle M.E."/>
            <person name="Kuo A."/>
            <person name="Riley R."/>
            <person name="Clum A."/>
            <person name="Nolan M."/>
            <person name="Lipzen A."/>
            <person name="Salamov A."/>
            <person name="Henrissat B."/>
            <person name="Wiebenga A."/>
            <person name="De Vries R.P."/>
            <person name="Grigoriev I.V."/>
            <person name="Mortensen U.H."/>
            <person name="Andersen M.R."/>
            <person name="Baker S.E."/>
        </authorList>
    </citation>
    <scope>NUCLEOTIDE SEQUENCE [LARGE SCALE GENOMIC DNA]</scope>
    <source>
        <strain evidence="1 2">CBS 115572</strain>
    </source>
</reference>
<name>A0A317VLS7_9EURO</name>
<keyword evidence="2" id="KW-1185">Reference proteome</keyword>
<evidence type="ECO:0000313" key="1">
    <source>
        <dbReference type="EMBL" id="PWY74519.1"/>
    </source>
</evidence>
<sequence length="300" mass="33562">MDDICEYDSRSSLVNAGQDNQSDDGERVASLEDASFGISLVPVGCASGYHLLNDARSPDQREMITAYDGSVYYEGKALEVIHGNLSPESNAFATLLVYEFRFTGRRPKARITWASVSFKFRNSDSNSPELKVLQFSPDHQGPLSPVEQEYESSTTLKWHAKAGISVVSGGGAYDKSNVVRCTKTKDTKVVGTPIITPFQRVYGVKWTLEENEASQAGVPDRIRTAILLERYTEDRFEATVEINMNVKNCYWMERLGGMKDQNDPILYNPSTPPTNHLGRVYDRHHLAAVDLSSFYKLSLR</sequence>
<dbReference type="Proteomes" id="UP000246702">
    <property type="component" value="Unassembled WGS sequence"/>
</dbReference>
<gene>
    <name evidence="1" type="ORF">BO94DRAFT_607001</name>
</gene>
<dbReference type="STRING" id="1450535.A0A317VLS7"/>
<dbReference type="RefSeq" id="XP_025463712.1">
    <property type="nucleotide sequence ID" value="XM_025616535.1"/>
</dbReference>
<protein>
    <submittedName>
        <fullName evidence="1">Uncharacterized protein</fullName>
    </submittedName>
</protein>
<comment type="caution">
    <text evidence="1">The sequence shown here is derived from an EMBL/GenBank/DDBJ whole genome shotgun (WGS) entry which is preliminary data.</text>
</comment>
<evidence type="ECO:0000313" key="2">
    <source>
        <dbReference type="Proteomes" id="UP000246702"/>
    </source>
</evidence>
<organism evidence="1 2">
    <name type="scientific">Aspergillus sclerotioniger CBS 115572</name>
    <dbReference type="NCBI Taxonomy" id="1450535"/>
    <lineage>
        <taxon>Eukaryota</taxon>
        <taxon>Fungi</taxon>
        <taxon>Dikarya</taxon>
        <taxon>Ascomycota</taxon>
        <taxon>Pezizomycotina</taxon>
        <taxon>Eurotiomycetes</taxon>
        <taxon>Eurotiomycetidae</taxon>
        <taxon>Eurotiales</taxon>
        <taxon>Aspergillaceae</taxon>
        <taxon>Aspergillus</taxon>
        <taxon>Aspergillus subgen. Circumdati</taxon>
    </lineage>
</organism>
<proteinExistence type="predicted"/>
<dbReference type="OrthoDB" id="3796612at2759"/>
<accession>A0A317VLS7</accession>
<dbReference type="EMBL" id="MSFK01000030">
    <property type="protein sequence ID" value="PWY74519.1"/>
    <property type="molecule type" value="Genomic_DNA"/>
</dbReference>
<dbReference type="AlphaFoldDB" id="A0A317VLS7"/>